<evidence type="ECO:0000256" key="4">
    <source>
        <dbReference type="ARBA" id="ARBA00022227"/>
    </source>
</evidence>
<reference evidence="11 12" key="1">
    <citation type="submission" date="2024-04" db="EMBL/GenBank/DDBJ databases">
        <authorList>
            <person name="Rising A."/>
            <person name="Reimegard J."/>
            <person name="Sonavane S."/>
            <person name="Akerstrom W."/>
            <person name="Nylinder S."/>
            <person name="Hedman E."/>
            <person name="Kallberg Y."/>
        </authorList>
    </citation>
    <scope>NUCLEOTIDE SEQUENCE [LARGE SCALE GENOMIC DNA]</scope>
</reference>
<comment type="caution">
    <text evidence="11">The sequence shown here is derived from an EMBL/GenBank/DDBJ whole genome shotgun (WGS) entry which is preliminary data.</text>
</comment>
<accession>A0AAV2BNA6</accession>
<protein>
    <recommendedName>
        <fullName evidence="4 9">Bleomycin hydrolase</fullName>
        <ecNumber evidence="3 9">3.4.22.40</ecNumber>
    </recommendedName>
</protein>
<keyword evidence="7 9" id="KW-0378">Hydrolase</keyword>
<feature type="active site" evidence="10">
    <location>
        <position position="408"/>
    </location>
</feature>
<dbReference type="CDD" id="cd00585">
    <property type="entry name" value="Peptidase_C1B"/>
    <property type="match status" value="1"/>
</dbReference>
<name>A0AAV2BNA6_9ARAC</name>
<evidence type="ECO:0000256" key="6">
    <source>
        <dbReference type="ARBA" id="ARBA00022670"/>
    </source>
</evidence>
<dbReference type="PIRSF" id="PIRSF005700">
    <property type="entry name" value="PepC"/>
    <property type="match status" value="1"/>
</dbReference>
<feature type="active site" evidence="10">
    <location>
        <position position="108"/>
    </location>
</feature>
<dbReference type="Gene3D" id="3.90.70.10">
    <property type="entry name" value="Cysteine proteinases"/>
    <property type="match status" value="1"/>
</dbReference>
<dbReference type="Pfam" id="PF03051">
    <property type="entry name" value="Peptidase_C1_2"/>
    <property type="match status" value="1"/>
</dbReference>
<evidence type="ECO:0000256" key="8">
    <source>
        <dbReference type="ARBA" id="ARBA00022807"/>
    </source>
</evidence>
<dbReference type="Proteomes" id="UP001497382">
    <property type="component" value="Unassembled WGS sequence"/>
</dbReference>
<evidence type="ECO:0000256" key="5">
    <source>
        <dbReference type="ARBA" id="ARBA00022490"/>
    </source>
</evidence>
<dbReference type="GO" id="GO:0070005">
    <property type="term" value="F:cysteine-type aminopeptidase activity"/>
    <property type="evidence" value="ECO:0007669"/>
    <property type="project" value="InterPro"/>
</dbReference>
<keyword evidence="12" id="KW-1185">Reference proteome</keyword>
<dbReference type="InterPro" id="IPR038765">
    <property type="entry name" value="Papain-like_cys_pep_sf"/>
</dbReference>
<feature type="active site" evidence="10">
    <location>
        <position position="430"/>
    </location>
</feature>
<dbReference type="FunFam" id="3.90.70.10:FF:000021">
    <property type="entry name" value="Bleomycin hydrolase"/>
    <property type="match status" value="1"/>
</dbReference>
<dbReference type="EMBL" id="CAXIEN010000438">
    <property type="protein sequence ID" value="CAL1297728.1"/>
    <property type="molecule type" value="Genomic_DNA"/>
</dbReference>
<gene>
    <name evidence="11" type="ORF">LARSCL_LOCUS20475</name>
</gene>
<dbReference type="GO" id="GO:0006508">
    <property type="term" value="P:proteolysis"/>
    <property type="evidence" value="ECO:0007669"/>
    <property type="project" value="UniProtKB-KW"/>
</dbReference>
<dbReference type="PANTHER" id="PTHR10363">
    <property type="entry name" value="BLEOMYCIN HYDROLASE"/>
    <property type="match status" value="1"/>
</dbReference>
<dbReference type="InterPro" id="IPR004134">
    <property type="entry name" value="Peptidase_C1B"/>
</dbReference>
<dbReference type="GO" id="GO:0004197">
    <property type="term" value="F:cysteine-type endopeptidase activity"/>
    <property type="evidence" value="ECO:0007669"/>
    <property type="project" value="UniProtKB-EC"/>
</dbReference>
<evidence type="ECO:0000256" key="9">
    <source>
        <dbReference type="PIRNR" id="PIRNR005700"/>
    </source>
</evidence>
<keyword evidence="5 9" id="KW-0963">Cytoplasm</keyword>
<evidence type="ECO:0000256" key="1">
    <source>
        <dbReference type="ARBA" id="ARBA00000423"/>
    </source>
</evidence>
<evidence type="ECO:0000313" key="11">
    <source>
        <dbReference type="EMBL" id="CAL1297728.1"/>
    </source>
</evidence>
<proteinExistence type="inferred from homology"/>
<dbReference type="SUPFAM" id="SSF54001">
    <property type="entry name" value="Cysteine proteinases"/>
    <property type="match status" value="1"/>
</dbReference>
<keyword evidence="8 9" id="KW-0788">Thiol protease</keyword>
<dbReference type="InterPro" id="IPR000169">
    <property type="entry name" value="Pept_cys_AS"/>
</dbReference>
<organism evidence="11 12">
    <name type="scientific">Larinioides sclopetarius</name>
    <dbReference type="NCBI Taxonomy" id="280406"/>
    <lineage>
        <taxon>Eukaryota</taxon>
        <taxon>Metazoa</taxon>
        <taxon>Ecdysozoa</taxon>
        <taxon>Arthropoda</taxon>
        <taxon>Chelicerata</taxon>
        <taxon>Arachnida</taxon>
        <taxon>Araneae</taxon>
        <taxon>Araneomorphae</taxon>
        <taxon>Entelegynae</taxon>
        <taxon>Araneoidea</taxon>
        <taxon>Araneidae</taxon>
        <taxon>Larinioides</taxon>
    </lineage>
</organism>
<evidence type="ECO:0000256" key="2">
    <source>
        <dbReference type="ARBA" id="ARBA00004496"/>
    </source>
</evidence>
<keyword evidence="6 9" id="KW-0645">Protease</keyword>
<evidence type="ECO:0000256" key="10">
    <source>
        <dbReference type="PIRSR" id="PIRSR005700-1"/>
    </source>
</evidence>
<comment type="subcellular location">
    <subcellularLocation>
        <location evidence="2 9">Cytoplasm</location>
    </subcellularLocation>
</comment>
<evidence type="ECO:0000313" key="12">
    <source>
        <dbReference type="Proteomes" id="UP001497382"/>
    </source>
</evidence>
<evidence type="ECO:0000256" key="3">
    <source>
        <dbReference type="ARBA" id="ARBA00012465"/>
    </source>
</evidence>
<dbReference type="PROSITE" id="PS00139">
    <property type="entry name" value="THIOL_PROTEASE_CYS"/>
    <property type="match status" value="1"/>
</dbReference>
<sequence>MSVFKLGRLNFSNKICYVSKAKPLTSVIKPQVVGSRYISTLTPEILKQFRKNLESDPKNLLALNACAKTDPLEVCQQRHIVESSSHVFTHKVDSEIKPITNQKNSGRCWLFAALNVLRIPFVKQHQIEDFEFSQSYLFFWDKIERCNFYLHTIVGVLQRGETVDGRLVSFLLHDPVADGGQWDMVVNIIKRYGVVPKKCFPESFCCETSGRLNAILKTKTREYTKELNLMVQKKSSQEKLDEKILEFMDELYRIIAICLGVPPETFTWEYYNKSKAYCAVGPITPVKFYEEYVKPYCDVENKLCLVNDPRPENPYGCTYTVDCLGNMVGGRRTLYINQKTEDILKYAAESIKNNEPVWFGCEVGKRYALKLGIQDLRIHDYQLLFGIDINKSMSKAERLTYGDSAMNHAMVFTAVSLDANGKPIKWRVENSWGDDRGDKGYMLMTTEWFEEFGFEVVVDKQYIPKEVADLMKMEPKVLPAWDPMGTLAS</sequence>
<dbReference type="EC" id="3.4.22.40" evidence="3 9"/>
<dbReference type="GO" id="GO:0043418">
    <property type="term" value="P:homocysteine catabolic process"/>
    <property type="evidence" value="ECO:0007669"/>
    <property type="project" value="TreeGrafter"/>
</dbReference>
<dbReference type="GO" id="GO:0005737">
    <property type="term" value="C:cytoplasm"/>
    <property type="evidence" value="ECO:0007669"/>
    <property type="project" value="UniProtKB-SubCell"/>
</dbReference>
<evidence type="ECO:0000256" key="7">
    <source>
        <dbReference type="ARBA" id="ARBA00022801"/>
    </source>
</evidence>
<dbReference type="AlphaFoldDB" id="A0AAV2BNA6"/>
<dbReference type="GO" id="GO:0009636">
    <property type="term" value="P:response to toxic substance"/>
    <property type="evidence" value="ECO:0007669"/>
    <property type="project" value="TreeGrafter"/>
</dbReference>
<dbReference type="PANTHER" id="PTHR10363:SF2">
    <property type="entry name" value="BLEOMYCIN HYDROLASE"/>
    <property type="match status" value="1"/>
</dbReference>
<comment type="similarity">
    <text evidence="9">Belongs to the peptidase C1 family.</text>
</comment>
<comment type="catalytic activity">
    <reaction evidence="1 9">
        <text>Inactivates bleomycin B2 (a cytotoxic glycometallopeptide) by hydrolysis of a carboxyamide bond of beta-aminoalanine, but also shows general aminopeptidase activity. The specificity varies somewhat with source, but amino acid arylamides of Met, Leu and Ala are preferred.</text>
        <dbReference type="EC" id="3.4.22.40"/>
    </reaction>
</comment>